<gene>
    <name evidence="5" type="ORF">ACRE_025820</name>
</gene>
<organism evidence="5 6">
    <name type="scientific">Hapsidospora chrysogenum (strain ATCC 11550 / CBS 779.69 / DSM 880 / IAM 14645 / JCM 23072 / IMI 49137)</name>
    <name type="common">Acremonium chrysogenum</name>
    <dbReference type="NCBI Taxonomy" id="857340"/>
    <lineage>
        <taxon>Eukaryota</taxon>
        <taxon>Fungi</taxon>
        <taxon>Dikarya</taxon>
        <taxon>Ascomycota</taxon>
        <taxon>Pezizomycotina</taxon>
        <taxon>Sordariomycetes</taxon>
        <taxon>Hypocreomycetidae</taxon>
        <taxon>Hypocreales</taxon>
        <taxon>Bionectriaceae</taxon>
        <taxon>Hapsidospora</taxon>
    </lineage>
</organism>
<dbReference type="PANTHER" id="PTHR47424">
    <property type="entry name" value="REGULATORY PROTEIN GAL4"/>
    <property type="match status" value="1"/>
</dbReference>
<keyword evidence="1" id="KW-0805">Transcription regulation</keyword>
<dbReference type="Gene3D" id="4.10.240.10">
    <property type="entry name" value="Zn(2)-C6 fungal-type DNA-binding domain"/>
    <property type="match status" value="1"/>
</dbReference>
<accession>A0A086TAY9</accession>
<dbReference type="GO" id="GO:0000981">
    <property type="term" value="F:DNA-binding transcription factor activity, RNA polymerase II-specific"/>
    <property type="evidence" value="ECO:0007669"/>
    <property type="project" value="InterPro"/>
</dbReference>
<dbReference type="InterPro" id="IPR001138">
    <property type="entry name" value="Zn2Cys6_DnaBD"/>
</dbReference>
<name>A0A086TAY9_HAPC1</name>
<evidence type="ECO:0000256" key="3">
    <source>
        <dbReference type="ARBA" id="ARBA00023242"/>
    </source>
</evidence>
<dbReference type="SMART" id="SM00066">
    <property type="entry name" value="GAL4"/>
    <property type="match status" value="1"/>
</dbReference>
<dbReference type="InterPro" id="IPR051127">
    <property type="entry name" value="Fungal_SecMet_Regulators"/>
</dbReference>
<dbReference type="PROSITE" id="PS50048">
    <property type="entry name" value="ZN2_CY6_FUNGAL_2"/>
    <property type="match status" value="1"/>
</dbReference>
<evidence type="ECO:0000256" key="2">
    <source>
        <dbReference type="ARBA" id="ARBA00023163"/>
    </source>
</evidence>
<dbReference type="CDD" id="cd00067">
    <property type="entry name" value="GAL4"/>
    <property type="match status" value="1"/>
</dbReference>
<dbReference type="GO" id="GO:0005634">
    <property type="term" value="C:nucleus"/>
    <property type="evidence" value="ECO:0007669"/>
    <property type="project" value="TreeGrafter"/>
</dbReference>
<comment type="caution">
    <text evidence="5">The sequence shown here is derived from an EMBL/GenBank/DDBJ whole genome shotgun (WGS) entry which is preliminary data.</text>
</comment>
<reference evidence="6" key="1">
    <citation type="journal article" date="2014" name="Genome Announc.">
        <title>Genome sequence and annotation of Acremonium chrysogenum, producer of the beta-lactam antibiotic cephalosporin C.</title>
        <authorList>
            <person name="Terfehr D."/>
            <person name="Dahlmann T.A."/>
            <person name="Specht T."/>
            <person name="Zadra I."/>
            <person name="Kuernsteiner H."/>
            <person name="Kueck U."/>
        </authorList>
    </citation>
    <scope>NUCLEOTIDE SEQUENCE [LARGE SCALE GENOMIC DNA]</scope>
    <source>
        <strain evidence="6">ATCC 11550 / CBS 779.69 / DSM 880 / IAM 14645 / JCM 23072 / IMI 49137</strain>
    </source>
</reference>
<evidence type="ECO:0000313" key="6">
    <source>
        <dbReference type="Proteomes" id="UP000029964"/>
    </source>
</evidence>
<dbReference type="PANTHER" id="PTHR47424:SF5">
    <property type="entry name" value="ZN(II)2CYS6 TRANSCRIPTION FACTOR (EUROFUNG)"/>
    <property type="match status" value="1"/>
</dbReference>
<dbReference type="InterPro" id="IPR036864">
    <property type="entry name" value="Zn2-C6_fun-type_DNA-bd_sf"/>
</dbReference>
<proteinExistence type="predicted"/>
<feature type="domain" description="Zn(2)-C6 fungal-type" evidence="4">
    <location>
        <begin position="15"/>
        <end position="46"/>
    </location>
</feature>
<dbReference type="SUPFAM" id="SSF57701">
    <property type="entry name" value="Zn2/Cys6 DNA-binding domain"/>
    <property type="match status" value="1"/>
</dbReference>
<dbReference type="GO" id="GO:0000978">
    <property type="term" value="F:RNA polymerase II cis-regulatory region sequence-specific DNA binding"/>
    <property type="evidence" value="ECO:0007669"/>
    <property type="project" value="TreeGrafter"/>
</dbReference>
<dbReference type="GO" id="GO:0000435">
    <property type="term" value="P:positive regulation of transcription from RNA polymerase II promoter by galactose"/>
    <property type="evidence" value="ECO:0007669"/>
    <property type="project" value="TreeGrafter"/>
</dbReference>
<dbReference type="EMBL" id="JPKY01000018">
    <property type="protein sequence ID" value="KFH46521.1"/>
    <property type="molecule type" value="Genomic_DNA"/>
</dbReference>
<protein>
    <submittedName>
        <fullName evidence="5">Putative transcriptional regulatory protein-like protein</fullName>
    </submittedName>
</protein>
<dbReference type="PROSITE" id="PS00463">
    <property type="entry name" value="ZN2_CY6_FUNGAL_1"/>
    <property type="match status" value="1"/>
</dbReference>
<dbReference type="Pfam" id="PF00172">
    <property type="entry name" value="Zn_clus"/>
    <property type="match status" value="1"/>
</dbReference>
<evidence type="ECO:0000259" key="4">
    <source>
        <dbReference type="PROSITE" id="PS50048"/>
    </source>
</evidence>
<keyword evidence="2" id="KW-0804">Transcription</keyword>
<dbReference type="OrthoDB" id="441210at2759"/>
<sequence>MSRREPRRLVKIPHACTECKRRKIRCDGGQPCRRCTTRGVAQSCFYTRHRQRIHPSKQKLEKLSRTLEEYRTVVDRLFPDHDVSQLLSIPREDLLDILNIPRYNQTTATSPTTTCNSNNNNWLPSPPPNPIPFHAELRASPFPQPTGFDAMNVPQMMQFAADAGCLSWEESGKQVPVLFSTF</sequence>
<dbReference type="AlphaFoldDB" id="A0A086TAY9"/>
<evidence type="ECO:0000313" key="5">
    <source>
        <dbReference type="EMBL" id="KFH46521.1"/>
    </source>
</evidence>
<dbReference type="HOGENOM" id="CLU_1481545_0_0_1"/>
<dbReference type="Proteomes" id="UP000029964">
    <property type="component" value="Unassembled WGS sequence"/>
</dbReference>
<keyword evidence="6" id="KW-1185">Reference proteome</keyword>
<evidence type="ECO:0000256" key="1">
    <source>
        <dbReference type="ARBA" id="ARBA00023015"/>
    </source>
</evidence>
<keyword evidence="3" id="KW-0539">Nucleus</keyword>
<dbReference type="GO" id="GO:0008270">
    <property type="term" value="F:zinc ion binding"/>
    <property type="evidence" value="ECO:0007669"/>
    <property type="project" value="InterPro"/>
</dbReference>